<dbReference type="EC" id="6.2.1.45" evidence="3"/>
<sequence>MNPGEEKKKVRSKKEELLAKAAEIGQQRADEIAQQQKEQREIVKNGVCTNPKHTSPKPRLQLKQRSDGSKWYSCPDCTFEAEDKVSEAVEKVSKKKIKSYVKALVLELCCNDTEGEDVEVPYVRYRFRDKRNNCVKAFLTASDGSEPVKSTAFISELELAAMTDEMRTVRA</sequence>
<dbReference type="InterPro" id="IPR018965">
    <property type="entry name" value="Ub-activating_enz_E1_C"/>
</dbReference>
<accession>A0A9W9ZZT4</accession>
<protein>
    <submittedName>
        <fullName evidence="3">E1 ubiquitin-activating protein</fullName>
        <ecNumber evidence="3">6.2.1.45</ecNumber>
    </submittedName>
</protein>
<dbReference type="InterPro" id="IPR038252">
    <property type="entry name" value="UBA_E1_C_sf"/>
</dbReference>
<comment type="caution">
    <text evidence="3">The sequence shown here is derived from an EMBL/GenBank/DDBJ whole genome shotgun (WGS) entry which is preliminary data.</text>
</comment>
<feature type="domain" description="Ubiquitin-activating enzyme E1 C-terminal" evidence="2">
    <location>
        <begin position="83"/>
        <end position="123"/>
    </location>
</feature>
<evidence type="ECO:0000256" key="1">
    <source>
        <dbReference type="SAM" id="MobiDB-lite"/>
    </source>
</evidence>
<dbReference type="AlphaFoldDB" id="A0A9W9ZZT4"/>
<dbReference type="Pfam" id="PF09358">
    <property type="entry name" value="E1_UFD"/>
    <property type="match status" value="1"/>
</dbReference>
<proteinExistence type="predicted"/>
<feature type="region of interest" description="Disordered" evidence="1">
    <location>
        <begin position="43"/>
        <end position="69"/>
    </location>
</feature>
<reference evidence="3" key="1">
    <citation type="submission" date="2023-01" db="EMBL/GenBank/DDBJ databases">
        <title>Genome assembly of the deep-sea coral Lophelia pertusa.</title>
        <authorList>
            <person name="Herrera S."/>
            <person name="Cordes E."/>
        </authorList>
    </citation>
    <scope>NUCLEOTIDE SEQUENCE</scope>
    <source>
        <strain evidence="3">USNM1676648</strain>
        <tissue evidence="3">Polyp</tissue>
    </source>
</reference>
<dbReference type="EMBL" id="MU825410">
    <property type="protein sequence ID" value="KAJ7390877.1"/>
    <property type="molecule type" value="Genomic_DNA"/>
</dbReference>
<evidence type="ECO:0000259" key="2">
    <source>
        <dbReference type="Pfam" id="PF09358"/>
    </source>
</evidence>
<evidence type="ECO:0000313" key="3">
    <source>
        <dbReference type="EMBL" id="KAJ7390877.1"/>
    </source>
</evidence>
<name>A0A9W9ZZT4_9CNID</name>
<keyword evidence="4" id="KW-1185">Reference proteome</keyword>
<dbReference type="Gene3D" id="3.10.290.60">
    <property type="entry name" value="Ubiquitin-activating enzyme E1, UFD domain"/>
    <property type="match status" value="1"/>
</dbReference>
<organism evidence="3 4">
    <name type="scientific">Desmophyllum pertusum</name>
    <dbReference type="NCBI Taxonomy" id="174260"/>
    <lineage>
        <taxon>Eukaryota</taxon>
        <taxon>Metazoa</taxon>
        <taxon>Cnidaria</taxon>
        <taxon>Anthozoa</taxon>
        <taxon>Hexacorallia</taxon>
        <taxon>Scleractinia</taxon>
        <taxon>Caryophylliina</taxon>
        <taxon>Caryophylliidae</taxon>
        <taxon>Desmophyllum</taxon>
    </lineage>
</organism>
<gene>
    <name evidence="3" type="primary">UBA1_1</name>
    <name evidence="3" type="ORF">OS493_021773</name>
</gene>
<evidence type="ECO:0000313" key="4">
    <source>
        <dbReference type="Proteomes" id="UP001163046"/>
    </source>
</evidence>
<keyword evidence="3" id="KW-0436">Ligase</keyword>
<dbReference type="Proteomes" id="UP001163046">
    <property type="component" value="Unassembled WGS sequence"/>
</dbReference>
<dbReference type="GO" id="GO:0004839">
    <property type="term" value="F:ubiquitin activating enzyme activity"/>
    <property type="evidence" value="ECO:0007669"/>
    <property type="project" value="UniProtKB-EC"/>
</dbReference>